<protein>
    <submittedName>
        <fullName evidence="2">Uncharacterized protein</fullName>
    </submittedName>
</protein>
<name>X1AAC7_9ZZZZ</name>
<evidence type="ECO:0000256" key="1">
    <source>
        <dbReference type="SAM" id="Phobius"/>
    </source>
</evidence>
<gene>
    <name evidence="2" type="ORF">S01H4_19530</name>
</gene>
<dbReference type="AlphaFoldDB" id="X1AAC7"/>
<reference evidence="2" key="1">
    <citation type="journal article" date="2014" name="Front. Microbiol.">
        <title>High frequency of phylogenetically diverse reductive dehalogenase-homologous genes in deep subseafloor sedimentary metagenomes.</title>
        <authorList>
            <person name="Kawai M."/>
            <person name="Futagami T."/>
            <person name="Toyoda A."/>
            <person name="Takaki Y."/>
            <person name="Nishi S."/>
            <person name="Hori S."/>
            <person name="Arai W."/>
            <person name="Tsubouchi T."/>
            <person name="Morono Y."/>
            <person name="Uchiyama I."/>
            <person name="Ito T."/>
            <person name="Fujiyama A."/>
            <person name="Inagaki F."/>
            <person name="Takami H."/>
        </authorList>
    </citation>
    <scope>NUCLEOTIDE SEQUENCE</scope>
    <source>
        <strain evidence="2">Expedition CK06-06</strain>
    </source>
</reference>
<proteinExistence type="predicted"/>
<accession>X1AAC7</accession>
<keyword evidence="1" id="KW-0812">Transmembrane</keyword>
<keyword evidence="1" id="KW-0472">Membrane</keyword>
<evidence type="ECO:0000313" key="2">
    <source>
        <dbReference type="EMBL" id="GAG57086.1"/>
    </source>
</evidence>
<comment type="caution">
    <text evidence="2">The sequence shown here is derived from an EMBL/GenBank/DDBJ whole genome shotgun (WGS) entry which is preliminary data.</text>
</comment>
<organism evidence="2">
    <name type="scientific">marine sediment metagenome</name>
    <dbReference type="NCBI Taxonomy" id="412755"/>
    <lineage>
        <taxon>unclassified sequences</taxon>
        <taxon>metagenomes</taxon>
        <taxon>ecological metagenomes</taxon>
    </lineage>
</organism>
<keyword evidence="1" id="KW-1133">Transmembrane helix</keyword>
<sequence>MAAHKCLQVDKIQRMEDKFDSIEEKLAVLVDLKDDIKANSEFRIQSKGVIGFVAFLFTAFGAGIFWLFSLISS</sequence>
<feature type="transmembrane region" description="Helical" evidence="1">
    <location>
        <begin position="49"/>
        <end position="71"/>
    </location>
</feature>
<dbReference type="EMBL" id="BART01008715">
    <property type="protein sequence ID" value="GAG57086.1"/>
    <property type="molecule type" value="Genomic_DNA"/>
</dbReference>